<evidence type="ECO:0000313" key="4">
    <source>
        <dbReference type="Proteomes" id="UP000285376"/>
    </source>
</evidence>
<dbReference type="EMBL" id="QWLM01000027">
    <property type="protein sequence ID" value="RHW43015.1"/>
    <property type="molecule type" value="Genomic_DNA"/>
</dbReference>
<dbReference type="Gene3D" id="3.30.420.10">
    <property type="entry name" value="Ribonuclease H-like superfamily/Ribonuclease H"/>
    <property type="match status" value="1"/>
</dbReference>
<dbReference type="PANTHER" id="PTHR46889">
    <property type="entry name" value="TRANSPOSASE INSF FOR INSERTION SEQUENCE IS3B-RELATED"/>
    <property type="match status" value="1"/>
</dbReference>
<organism evidence="3 4">
    <name type="scientific">Dermacoccus abyssi</name>
    <dbReference type="NCBI Taxonomy" id="322596"/>
    <lineage>
        <taxon>Bacteria</taxon>
        <taxon>Bacillati</taxon>
        <taxon>Actinomycetota</taxon>
        <taxon>Actinomycetes</taxon>
        <taxon>Micrococcales</taxon>
        <taxon>Dermacoccaceae</taxon>
        <taxon>Dermacoccus</taxon>
    </lineage>
</organism>
<evidence type="ECO:0000256" key="1">
    <source>
        <dbReference type="ARBA" id="ARBA00002286"/>
    </source>
</evidence>
<dbReference type="SUPFAM" id="SSF46689">
    <property type="entry name" value="Homeodomain-like"/>
    <property type="match status" value="1"/>
</dbReference>
<dbReference type="GO" id="GO:0004803">
    <property type="term" value="F:transposase activity"/>
    <property type="evidence" value="ECO:0007669"/>
    <property type="project" value="InterPro"/>
</dbReference>
<dbReference type="InterPro" id="IPR001584">
    <property type="entry name" value="Integrase_cat-core"/>
</dbReference>
<proteinExistence type="predicted"/>
<dbReference type="GO" id="GO:0003677">
    <property type="term" value="F:DNA binding"/>
    <property type="evidence" value="ECO:0007669"/>
    <property type="project" value="InterPro"/>
</dbReference>
<protein>
    <submittedName>
        <fullName evidence="3">IS3 family transposase</fullName>
    </submittedName>
</protein>
<dbReference type="Gene3D" id="1.10.10.10">
    <property type="entry name" value="Winged helix-like DNA-binding domain superfamily/Winged helix DNA-binding domain"/>
    <property type="match status" value="1"/>
</dbReference>
<comment type="caution">
    <text evidence="3">The sequence shown here is derived from an EMBL/GenBank/DDBJ whole genome shotgun (WGS) entry which is preliminary data.</text>
</comment>
<comment type="function">
    <text evidence="1">Involved in the transposition of the insertion sequence.</text>
</comment>
<dbReference type="InterPro" id="IPR002514">
    <property type="entry name" value="Transposase_8"/>
</dbReference>
<sequence length="414" mass="46298">MPKKFDPEVKDRAVRMVLDRVEEAGSVTKAVALVSPKVDVGRETLRRWVSQHRVDAGLKDGPTSDDLAELRRLRSEVKRLREDNELLRKASNFLRGGARPPQPMIMGFIDQMRAEGHAVESVCRVLRQEGCQIAARTYRAWRHRSASARDTSDAVLLNVLHDLVGTPEGLYGRRKMTAWLRRQGHQVGAGRVDRLMRVAGMNGVRRGRPVRTTIPAQDGHRAGDLLNRDFTAAAPNTKWVADFTYVRTWAGFVYVAFVLDCYSQKVVAWHAATSKTTPLVLTPLRIALWERDRAGHPVQPGELIAHSDAGSQYTSLRFAEHLAAEGIAASIGTVADAYDNALMECVIGLYKTECITTTIFHDSPYKTIADVEYATAGWVEWYNNRRLHSSLAMTTPAEYETAYYANLNRELAPA</sequence>
<gene>
    <name evidence="3" type="ORF">D1832_14530</name>
</gene>
<dbReference type="SUPFAM" id="SSF53098">
    <property type="entry name" value="Ribonuclease H-like"/>
    <property type="match status" value="1"/>
</dbReference>
<dbReference type="GO" id="GO:0015074">
    <property type="term" value="P:DNA integration"/>
    <property type="evidence" value="ECO:0007669"/>
    <property type="project" value="InterPro"/>
</dbReference>
<dbReference type="Pfam" id="PF13276">
    <property type="entry name" value="HTH_21"/>
    <property type="match status" value="1"/>
</dbReference>
<name>A0A417YYX2_9MICO</name>
<dbReference type="InterPro" id="IPR009057">
    <property type="entry name" value="Homeodomain-like_sf"/>
</dbReference>
<dbReference type="InterPro" id="IPR050900">
    <property type="entry name" value="Transposase_IS3/IS150/IS904"/>
</dbReference>
<dbReference type="Pfam" id="PF13333">
    <property type="entry name" value="rve_2"/>
    <property type="match status" value="1"/>
</dbReference>
<dbReference type="InterPro" id="IPR036397">
    <property type="entry name" value="RNaseH_sf"/>
</dbReference>
<dbReference type="PROSITE" id="PS50994">
    <property type="entry name" value="INTEGRASE"/>
    <property type="match status" value="1"/>
</dbReference>
<dbReference type="PANTHER" id="PTHR46889:SF4">
    <property type="entry name" value="TRANSPOSASE INSO FOR INSERTION SEQUENCE ELEMENT IS911B-RELATED"/>
    <property type="match status" value="1"/>
</dbReference>
<dbReference type="RefSeq" id="WP_118915108.1">
    <property type="nucleotide sequence ID" value="NZ_CBCRVH010000026.1"/>
</dbReference>
<accession>A0A417YYX2</accession>
<dbReference type="AlphaFoldDB" id="A0A417YYX2"/>
<dbReference type="InterPro" id="IPR036388">
    <property type="entry name" value="WH-like_DNA-bd_sf"/>
</dbReference>
<evidence type="ECO:0000259" key="2">
    <source>
        <dbReference type="PROSITE" id="PS50994"/>
    </source>
</evidence>
<dbReference type="InterPro" id="IPR048020">
    <property type="entry name" value="Transpos_IS3"/>
</dbReference>
<dbReference type="Proteomes" id="UP000285376">
    <property type="component" value="Unassembled WGS sequence"/>
</dbReference>
<dbReference type="InterPro" id="IPR012337">
    <property type="entry name" value="RNaseH-like_sf"/>
</dbReference>
<dbReference type="GO" id="GO:0006313">
    <property type="term" value="P:DNA transposition"/>
    <property type="evidence" value="ECO:0007669"/>
    <property type="project" value="InterPro"/>
</dbReference>
<feature type="domain" description="Integrase catalytic" evidence="2">
    <location>
        <begin position="231"/>
        <end position="404"/>
    </location>
</feature>
<dbReference type="InterPro" id="IPR025948">
    <property type="entry name" value="HTH-like_dom"/>
</dbReference>
<dbReference type="NCBIfam" id="NF033516">
    <property type="entry name" value="transpos_IS3"/>
    <property type="match status" value="1"/>
</dbReference>
<evidence type="ECO:0000313" key="3">
    <source>
        <dbReference type="EMBL" id="RHW43015.1"/>
    </source>
</evidence>
<reference evidence="3 4" key="1">
    <citation type="submission" date="2018-08" db="EMBL/GenBank/DDBJ databases">
        <title>Whole genome sequence analysis of Dermacoccus abyssi bacteria isolated from Deep Mariana trench Micromonospora spp reveals genes involved in the environmental adaptation and production of secondary metabolites.</title>
        <authorList>
            <person name="Abdel-Mageed W.M."/>
            <person name="Lehri B."/>
            <person name="Nouioui I."/>
            <person name="Goodfellow I."/>
            <person name="Jaspars M."/>
            <person name="Karlyshev A."/>
        </authorList>
    </citation>
    <scope>NUCLEOTIDE SEQUENCE [LARGE SCALE GENOMIC DNA]</scope>
    <source>
        <strain evidence="3 4">MT1.1</strain>
    </source>
</reference>
<dbReference type="Pfam" id="PF01527">
    <property type="entry name" value="HTH_Tnp_1"/>
    <property type="match status" value="1"/>
</dbReference>
<dbReference type="Pfam" id="PF00665">
    <property type="entry name" value="rve"/>
    <property type="match status" value="1"/>
</dbReference>